<evidence type="ECO:0000259" key="1">
    <source>
        <dbReference type="Pfam" id="PF13358"/>
    </source>
</evidence>
<dbReference type="InterPro" id="IPR036397">
    <property type="entry name" value="RNaseH_sf"/>
</dbReference>
<dbReference type="AlphaFoldDB" id="A0A1F7UHG4"/>
<reference evidence="2 3" key="1">
    <citation type="journal article" date="2016" name="Nat. Commun.">
        <title>Thousands of microbial genomes shed light on interconnected biogeochemical processes in an aquifer system.</title>
        <authorList>
            <person name="Anantharaman K."/>
            <person name="Brown C.T."/>
            <person name="Hug L.A."/>
            <person name="Sharon I."/>
            <person name="Castelle C.J."/>
            <person name="Probst A.J."/>
            <person name="Thomas B.C."/>
            <person name="Singh A."/>
            <person name="Wilkins M.J."/>
            <person name="Karaoz U."/>
            <person name="Brodie E.L."/>
            <person name="Williams K.H."/>
            <person name="Hubbard S.S."/>
            <person name="Banfield J.F."/>
        </authorList>
    </citation>
    <scope>NUCLEOTIDE SEQUENCE [LARGE SCALE GENOMIC DNA]</scope>
</reference>
<dbReference type="STRING" id="1802397.A3J43_04395"/>
<name>A0A1F7UHG4_9BACT</name>
<organism evidence="2 3">
    <name type="scientific">Candidatus Uhrbacteria bacterium RIFCSPHIGHO2_12_FULL_54_23</name>
    <dbReference type="NCBI Taxonomy" id="1802397"/>
    <lineage>
        <taxon>Bacteria</taxon>
        <taxon>Candidatus Uhriibacteriota</taxon>
    </lineage>
</organism>
<dbReference type="GO" id="GO:0003676">
    <property type="term" value="F:nucleic acid binding"/>
    <property type="evidence" value="ECO:0007669"/>
    <property type="project" value="InterPro"/>
</dbReference>
<evidence type="ECO:0000313" key="2">
    <source>
        <dbReference type="EMBL" id="OGL77703.1"/>
    </source>
</evidence>
<evidence type="ECO:0000313" key="3">
    <source>
        <dbReference type="Proteomes" id="UP000176604"/>
    </source>
</evidence>
<dbReference type="Pfam" id="PF13358">
    <property type="entry name" value="DDE_3"/>
    <property type="match status" value="1"/>
</dbReference>
<dbReference type="EMBL" id="MGEF01000053">
    <property type="protein sequence ID" value="OGL77703.1"/>
    <property type="molecule type" value="Genomic_DNA"/>
</dbReference>
<protein>
    <recommendedName>
        <fullName evidence="1">Tc1-like transposase DDE domain-containing protein</fullName>
    </recommendedName>
</protein>
<feature type="domain" description="Tc1-like transposase DDE" evidence="1">
    <location>
        <begin position="17"/>
        <end position="158"/>
    </location>
</feature>
<proteinExistence type="predicted"/>
<sequence length="191" mass="21605">MLRELKACPEKARKTVIMFADAVHLLHATVPGKIYMRKGTQKMIPTASGRKRLTILGALERGEHRLTRLATAATCNFKMVIRFCDKLLGAYADKARIIVILDNATYFHAKLVSQHILGTAIEFWFLPSSSPNLNLIERLWKFAKGKLVKDHYYPTFGAMQRAAQRLCANLSAHESELASLLTDKFRILKYG</sequence>
<dbReference type="InterPro" id="IPR038717">
    <property type="entry name" value="Tc1-like_DDE_dom"/>
</dbReference>
<dbReference type="InterPro" id="IPR047655">
    <property type="entry name" value="Transpos_IS630-like"/>
</dbReference>
<accession>A0A1F7UHG4</accession>
<dbReference type="NCBIfam" id="NF033545">
    <property type="entry name" value="transpos_IS630"/>
    <property type="match status" value="1"/>
</dbReference>
<comment type="caution">
    <text evidence="2">The sequence shown here is derived from an EMBL/GenBank/DDBJ whole genome shotgun (WGS) entry which is preliminary data.</text>
</comment>
<gene>
    <name evidence="2" type="ORF">A3J43_04395</name>
</gene>
<dbReference type="Proteomes" id="UP000176604">
    <property type="component" value="Unassembled WGS sequence"/>
</dbReference>
<dbReference type="Gene3D" id="3.30.420.10">
    <property type="entry name" value="Ribonuclease H-like superfamily/Ribonuclease H"/>
    <property type="match status" value="1"/>
</dbReference>